<dbReference type="HOGENOM" id="CLU_840598_0_0_1"/>
<gene>
    <name evidence="1" type="ORF">GSPATT00007674001</name>
</gene>
<dbReference type="GeneID" id="5023721"/>
<dbReference type="InParanoid" id="A0CIC2"/>
<dbReference type="KEGG" id="ptm:GSPATT00007674001"/>
<dbReference type="RefSeq" id="XP_001437936.1">
    <property type="nucleotide sequence ID" value="XM_001437899.1"/>
</dbReference>
<dbReference type="Proteomes" id="UP000000600">
    <property type="component" value="Unassembled WGS sequence"/>
</dbReference>
<dbReference type="OMA" id="KIAYQTQ"/>
<name>A0CIC2_PARTE</name>
<proteinExistence type="predicted"/>
<sequence>MSQNSQSNKQFSFNSTIKIKRFPMLEPLFKQISQVVPLNTQRGRSFKCYLFNTTGGQCKFRRKTCTCSECGGTNIFVEKQNALQPITYIRAHHVKKRKRKMHRNKGGGRQLSAMITRVPLKIEDITNMIPTRKERKAKTLLQNQIIEQTLLKCKRLLTKDDSNIGYEYFFANELKIAYQTQEFMTNSTFEKTPTQIKQQNGNFTASQRTIDESQVTSAQNMNVNQSQVLIAHLPRVNYKIKQKPSLHSPRIYHDIIQSHNLKPNQTVDKYVSQSARCSPVNMNIKLPLISQQKVTQTKRKKSEHVYLKGSPLKLLHELKSQILLQKKMSKQ</sequence>
<protein>
    <submittedName>
        <fullName evidence="1">Uncharacterized protein</fullName>
    </submittedName>
</protein>
<accession>A0CIC2</accession>
<reference evidence="1 2" key="1">
    <citation type="journal article" date="2006" name="Nature">
        <title>Global trends of whole-genome duplications revealed by the ciliate Paramecium tetraurelia.</title>
        <authorList>
            <consortium name="Genoscope"/>
            <person name="Aury J.-M."/>
            <person name="Jaillon O."/>
            <person name="Duret L."/>
            <person name="Noel B."/>
            <person name="Jubin C."/>
            <person name="Porcel B.M."/>
            <person name="Segurens B."/>
            <person name="Daubin V."/>
            <person name="Anthouard V."/>
            <person name="Aiach N."/>
            <person name="Arnaiz O."/>
            <person name="Billaut A."/>
            <person name="Beisson J."/>
            <person name="Blanc I."/>
            <person name="Bouhouche K."/>
            <person name="Camara F."/>
            <person name="Duharcourt S."/>
            <person name="Guigo R."/>
            <person name="Gogendeau D."/>
            <person name="Katinka M."/>
            <person name="Keller A.-M."/>
            <person name="Kissmehl R."/>
            <person name="Klotz C."/>
            <person name="Koll F."/>
            <person name="Le Moue A."/>
            <person name="Lepere C."/>
            <person name="Malinsky S."/>
            <person name="Nowacki M."/>
            <person name="Nowak J.K."/>
            <person name="Plattner H."/>
            <person name="Poulain J."/>
            <person name="Ruiz F."/>
            <person name="Serrano V."/>
            <person name="Zagulski M."/>
            <person name="Dessen P."/>
            <person name="Betermier M."/>
            <person name="Weissenbach J."/>
            <person name="Scarpelli C."/>
            <person name="Schachter V."/>
            <person name="Sperling L."/>
            <person name="Meyer E."/>
            <person name="Cohen J."/>
            <person name="Wincker P."/>
        </authorList>
    </citation>
    <scope>NUCLEOTIDE SEQUENCE [LARGE SCALE GENOMIC DNA]</scope>
    <source>
        <strain evidence="1 2">Stock d4-2</strain>
    </source>
</reference>
<dbReference type="OrthoDB" id="300867at2759"/>
<keyword evidence="2" id="KW-1185">Reference proteome</keyword>
<evidence type="ECO:0000313" key="2">
    <source>
        <dbReference type="Proteomes" id="UP000000600"/>
    </source>
</evidence>
<organism evidence="1 2">
    <name type="scientific">Paramecium tetraurelia</name>
    <dbReference type="NCBI Taxonomy" id="5888"/>
    <lineage>
        <taxon>Eukaryota</taxon>
        <taxon>Sar</taxon>
        <taxon>Alveolata</taxon>
        <taxon>Ciliophora</taxon>
        <taxon>Intramacronucleata</taxon>
        <taxon>Oligohymenophorea</taxon>
        <taxon>Peniculida</taxon>
        <taxon>Parameciidae</taxon>
        <taxon>Paramecium</taxon>
    </lineage>
</organism>
<dbReference type="AlphaFoldDB" id="A0CIC2"/>
<evidence type="ECO:0000313" key="1">
    <source>
        <dbReference type="EMBL" id="CAK70539.1"/>
    </source>
</evidence>
<dbReference type="EMBL" id="CT868085">
    <property type="protein sequence ID" value="CAK70539.1"/>
    <property type="molecule type" value="Genomic_DNA"/>
</dbReference>